<proteinExistence type="predicted"/>
<dbReference type="AlphaFoldDB" id="E1WYL0"/>
<dbReference type="PATRIC" id="fig|862908.3.peg.1123"/>
<feature type="chain" id="PRO_5003154478" evidence="1">
    <location>
        <begin position="19"/>
        <end position="205"/>
    </location>
</feature>
<name>E1WYL0_HALMS</name>
<organism evidence="2 3">
    <name type="scientific">Halobacteriovorax marinus (strain ATCC BAA-682 / DSM 15412 / SJ)</name>
    <name type="common">Bacteriovorax marinus</name>
    <dbReference type="NCBI Taxonomy" id="862908"/>
    <lineage>
        <taxon>Bacteria</taxon>
        <taxon>Pseudomonadati</taxon>
        <taxon>Bdellovibrionota</taxon>
        <taxon>Bacteriovoracia</taxon>
        <taxon>Bacteriovoracales</taxon>
        <taxon>Halobacteriovoraceae</taxon>
        <taxon>Halobacteriovorax</taxon>
    </lineage>
</organism>
<protein>
    <submittedName>
        <fullName evidence="2">Exported protein</fullName>
    </submittedName>
</protein>
<dbReference type="EMBL" id="FQ312005">
    <property type="protein sequence ID" value="CBW26058.1"/>
    <property type="molecule type" value="Genomic_DNA"/>
</dbReference>
<dbReference type="STRING" id="862908.BMS_1180"/>
<evidence type="ECO:0000313" key="3">
    <source>
        <dbReference type="Proteomes" id="UP000008963"/>
    </source>
</evidence>
<reference evidence="3" key="1">
    <citation type="journal article" date="2013" name="ISME J.">
        <title>A small predatory core genome in the divergent marine Bacteriovorax marinus SJ and the terrestrial Bdellovibrio bacteriovorus.</title>
        <authorList>
            <person name="Crossman L.C."/>
            <person name="Chen H."/>
            <person name="Cerdeno-Tarraga A.M."/>
            <person name="Brooks K."/>
            <person name="Quail M.A."/>
            <person name="Pineiro S.A."/>
            <person name="Hobley L."/>
            <person name="Sockett R.E."/>
            <person name="Bentley S.D."/>
            <person name="Parkhill J."/>
            <person name="Williams H.N."/>
            <person name="Stine O.C."/>
        </authorList>
    </citation>
    <scope>NUCLEOTIDE SEQUENCE [LARGE SCALE GENOMIC DNA]</scope>
    <source>
        <strain evidence="3">ATCC BAA-682 / DSM 15412 / SJ</strain>
    </source>
</reference>
<dbReference type="Proteomes" id="UP000008963">
    <property type="component" value="Chromosome"/>
</dbReference>
<sequence>MKAIILIATIFIGFNTFAASTIVHPFKTEFYSNSGDLNFSATLQQACRYEVPNWSDSAEYKTNYKKYDLPIKNKKLSNGLTRHTLELKNTKYLEVKGLFKPTKECMSEIVFEIKDAKYSVGWANQFKRAISFKIWDLGNFRGGDTSFNISKFERQVENIVFSFKYYPYPSQVTIFLMADGEKISNLLSTSAAINSKTQMPYRLKR</sequence>
<keyword evidence="1" id="KW-0732">Signal</keyword>
<dbReference type="KEGG" id="bmx:BMS_1180"/>
<dbReference type="RefSeq" id="WP_014243842.1">
    <property type="nucleotide sequence ID" value="NC_016620.1"/>
</dbReference>
<evidence type="ECO:0000313" key="2">
    <source>
        <dbReference type="EMBL" id="CBW26058.1"/>
    </source>
</evidence>
<dbReference type="HOGENOM" id="CLU_1335982_0_0_7"/>
<feature type="signal peptide" evidence="1">
    <location>
        <begin position="1"/>
        <end position="18"/>
    </location>
</feature>
<evidence type="ECO:0000256" key="1">
    <source>
        <dbReference type="SAM" id="SignalP"/>
    </source>
</evidence>
<gene>
    <name evidence="2" type="ordered locus">BMS_1180</name>
</gene>
<dbReference type="OrthoDB" id="5292618at2"/>
<accession>E1WYL0</accession>
<keyword evidence="3" id="KW-1185">Reference proteome</keyword>